<dbReference type="AlphaFoldDB" id="A0AAV7V4M5"/>
<dbReference type="PANTHER" id="PTHR10867">
    <property type="entry name" value="NNMT/PNMT/TEMT FAMILY MEMBER"/>
    <property type="match status" value="1"/>
</dbReference>
<dbReference type="InterPro" id="IPR029063">
    <property type="entry name" value="SAM-dependent_MTases_sf"/>
</dbReference>
<dbReference type="Proteomes" id="UP001066276">
    <property type="component" value="Chromosome 2_1"/>
</dbReference>
<dbReference type="GO" id="GO:0005829">
    <property type="term" value="C:cytosol"/>
    <property type="evidence" value="ECO:0007669"/>
    <property type="project" value="TreeGrafter"/>
</dbReference>
<keyword evidence="4" id="KW-0949">S-adenosyl-L-methionine</keyword>
<dbReference type="PROSITE" id="PS51681">
    <property type="entry name" value="SAM_MT_NNMT_PNMT_TEMT"/>
    <property type="match status" value="1"/>
</dbReference>
<comment type="similarity">
    <text evidence="1">Belongs to the class I-like SAM-binding methyltransferase superfamily. NNMT/PNMT/TEMT family.</text>
</comment>
<evidence type="ECO:0000256" key="4">
    <source>
        <dbReference type="ARBA" id="ARBA00022691"/>
    </source>
</evidence>
<name>A0AAV7V4M5_PLEWA</name>
<evidence type="ECO:0000256" key="1">
    <source>
        <dbReference type="ARBA" id="ARBA00007996"/>
    </source>
</evidence>
<keyword evidence="6" id="KW-1185">Reference proteome</keyword>
<dbReference type="Gene3D" id="3.40.50.150">
    <property type="entry name" value="Vaccinia Virus protein VP39"/>
    <property type="match status" value="1"/>
</dbReference>
<evidence type="ECO:0000313" key="6">
    <source>
        <dbReference type="Proteomes" id="UP001066276"/>
    </source>
</evidence>
<dbReference type="GO" id="GO:0008170">
    <property type="term" value="F:N-methyltransferase activity"/>
    <property type="evidence" value="ECO:0007669"/>
    <property type="project" value="TreeGrafter"/>
</dbReference>
<sequence>MASFSSQKELQDRYFDARTMMMQFTAEGSDFLKDTIDDLFPLLNKTFSVGDIKGEVLIQMSIGIYFPYILPACEPFRDIYVGGSTDKCITELEKWRKNAPDAVDFSYAAKVAYKEQSNRECWTEKQNMLRMKMKPGLKYDVNNTNPFHPTVLPPADCLFLIHCLECHTTDEEGFCRALKHASFLLKKGGHLLMIACLGETFYMVGDFKWNHLSMEAEFVKKALCDAGYEIKELHVLPRAVRCRYEMGDYHSFLLTVALKKRDV</sequence>
<comment type="caution">
    <text evidence="5">The sequence shown here is derived from an EMBL/GenBank/DDBJ whole genome shotgun (WGS) entry which is preliminary data.</text>
</comment>
<accession>A0AAV7V4M5</accession>
<protein>
    <submittedName>
        <fullName evidence="5">Uncharacterized protein</fullName>
    </submittedName>
</protein>
<proteinExistence type="inferred from homology"/>
<gene>
    <name evidence="5" type="ORF">NDU88_000269</name>
</gene>
<dbReference type="Pfam" id="PF01234">
    <property type="entry name" value="NNMT_PNMT_TEMT"/>
    <property type="match status" value="1"/>
</dbReference>
<evidence type="ECO:0000313" key="5">
    <source>
        <dbReference type="EMBL" id="KAJ1196398.1"/>
    </source>
</evidence>
<evidence type="ECO:0000256" key="2">
    <source>
        <dbReference type="ARBA" id="ARBA00022603"/>
    </source>
</evidence>
<dbReference type="SUPFAM" id="SSF53335">
    <property type="entry name" value="S-adenosyl-L-methionine-dependent methyltransferases"/>
    <property type="match status" value="1"/>
</dbReference>
<dbReference type="PANTHER" id="PTHR10867:SF32">
    <property type="entry name" value="NICOTINAMIDE N-METHYLTRANSFERASE"/>
    <property type="match status" value="1"/>
</dbReference>
<dbReference type="InterPro" id="IPR000940">
    <property type="entry name" value="NNMT_TEMT_trans"/>
</dbReference>
<dbReference type="GO" id="GO:0032259">
    <property type="term" value="P:methylation"/>
    <property type="evidence" value="ECO:0007669"/>
    <property type="project" value="UniProtKB-KW"/>
</dbReference>
<keyword evidence="3" id="KW-0808">Transferase</keyword>
<keyword evidence="2" id="KW-0489">Methyltransferase</keyword>
<evidence type="ECO:0000256" key="3">
    <source>
        <dbReference type="ARBA" id="ARBA00022679"/>
    </source>
</evidence>
<organism evidence="5 6">
    <name type="scientific">Pleurodeles waltl</name>
    <name type="common">Iberian ribbed newt</name>
    <dbReference type="NCBI Taxonomy" id="8319"/>
    <lineage>
        <taxon>Eukaryota</taxon>
        <taxon>Metazoa</taxon>
        <taxon>Chordata</taxon>
        <taxon>Craniata</taxon>
        <taxon>Vertebrata</taxon>
        <taxon>Euteleostomi</taxon>
        <taxon>Amphibia</taxon>
        <taxon>Batrachia</taxon>
        <taxon>Caudata</taxon>
        <taxon>Salamandroidea</taxon>
        <taxon>Salamandridae</taxon>
        <taxon>Pleurodelinae</taxon>
        <taxon>Pleurodeles</taxon>
    </lineage>
</organism>
<reference evidence="5" key="1">
    <citation type="journal article" date="2022" name="bioRxiv">
        <title>Sequencing and chromosome-scale assembly of the giantPleurodeles waltlgenome.</title>
        <authorList>
            <person name="Brown T."/>
            <person name="Elewa A."/>
            <person name="Iarovenko S."/>
            <person name="Subramanian E."/>
            <person name="Araus A.J."/>
            <person name="Petzold A."/>
            <person name="Susuki M."/>
            <person name="Suzuki K.-i.T."/>
            <person name="Hayashi T."/>
            <person name="Toyoda A."/>
            <person name="Oliveira C."/>
            <person name="Osipova E."/>
            <person name="Leigh N.D."/>
            <person name="Simon A."/>
            <person name="Yun M.H."/>
        </authorList>
    </citation>
    <scope>NUCLEOTIDE SEQUENCE</scope>
    <source>
        <strain evidence="5">20211129_DDA</strain>
        <tissue evidence="5">Liver</tissue>
    </source>
</reference>
<dbReference type="EMBL" id="JANPWB010000003">
    <property type="protein sequence ID" value="KAJ1196398.1"/>
    <property type="molecule type" value="Genomic_DNA"/>
</dbReference>